<dbReference type="AlphaFoldDB" id="A0A564KT44"/>
<dbReference type="InterPro" id="IPR039261">
    <property type="entry name" value="FNR_nucleotide-bd"/>
</dbReference>
<dbReference type="PROSITE" id="PS51384">
    <property type="entry name" value="FAD_FR"/>
    <property type="match status" value="1"/>
</dbReference>
<dbReference type="CDD" id="cd06215">
    <property type="entry name" value="FNR_iron_sulfur_binding_1"/>
    <property type="match status" value="1"/>
</dbReference>
<dbReference type="RefSeq" id="WP_142513536.1">
    <property type="nucleotide sequence ID" value="NZ_CABGGW010000024.1"/>
</dbReference>
<proteinExistence type="inferred from homology"/>
<dbReference type="PROSITE" id="PS00197">
    <property type="entry name" value="2FE2S_FER_1"/>
    <property type="match status" value="1"/>
</dbReference>
<dbReference type="PANTHER" id="PTHR47354:SF6">
    <property type="entry name" value="NADH OXIDOREDUCTASE HCR"/>
    <property type="match status" value="1"/>
</dbReference>
<dbReference type="PRINTS" id="PR00409">
    <property type="entry name" value="PHDIOXRDTASE"/>
</dbReference>
<keyword evidence="8" id="KW-0411">Iron-sulfur</keyword>
<dbReference type="Proteomes" id="UP000317374">
    <property type="component" value="Unassembled WGS sequence"/>
</dbReference>
<evidence type="ECO:0000259" key="10">
    <source>
        <dbReference type="PROSITE" id="PS51085"/>
    </source>
</evidence>
<dbReference type="InterPro" id="IPR006058">
    <property type="entry name" value="2Fe2S_fd_BS"/>
</dbReference>
<evidence type="ECO:0000256" key="2">
    <source>
        <dbReference type="ARBA" id="ARBA00022630"/>
    </source>
</evidence>
<protein>
    <submittedName>
        <fullName evidence="12">NADH oxidoreductase HCR</fullName>
    </submittedName>
</protein>
<evidence type="ECO:0000259" key="11">
    <source>
        <dbReference type="PROSITE" id="PS51384"/>
    </source>
</evidence>
<keyword evidence="3" id="KW-0001">2Fe-2S</keyword>
<evidence type="ECO:0000313" key="12">
    <source>
        <dbReference type="EMBL" id="VUS72512.1"/>
    </source>
</evidence>
<dbReference type="InterPro" id="IPR008333">
    <property type="entry name" value="Cbr1-like_FAD-bd_dom"/>
</dbReference>
<dbReference type="Gene3D" id="3.10.20.30">
    <property type="match status" value="1"/>
</dbReference>
<evidence type="ECO:0000256" key="9">
    <source>
        <dbReference type="ARBA" id="ARBA00061434"/>
    </source>
</evidence>
<dbReference type="SUPFAM" id="SSF63380">
    <property type="entry name" value="Riboflavin synthase domain-like"/>
    <property type="match status" value="1"/>
</dbReference>
<dbReference type="OrthoDB" id="9796486at2"/>
<dbReference type="InterPro" id="IPR017938">
    <property type="entry name" value="Riboflavin_synthase-like_b-brl"/>
</dbReference>
<dbReference type="PROSITE" id="PS51085">
    <property type="entry name" value="2FE2S_FER_2"/>
    <property type="match status" value="1"/>
</dbReference>
<evidence type="ECO:0000256" key="4">
    <source>
        <dbReference type="ARBA" id="ARBA00022723"/>
    </source>
</evidence>
<dbReference type="Pfam" id="PF00970">
    <property type="entry name" value="FAD_binding_6"/>
    <property type="match status" value="1"/>
</dbReference>
<name>A0A564KT44_9ENTR</name>
<dbReference type="GO" id="GO:0016491">
    <property type="term" value="F:oxidoreductase activity"/>
    <property type="evidence" value="ECO:0007669"/>
    <property type="project" value="UniProtKB-KW"/>
</dbReference>
<feature type="domain" description="FAD-binding FR-type" evidence="11">
    <location>
        <begin position="8"/>
        <end position="107"/>
    </location>
</feature>
<accession>A0A564KT44</accession>
<keyword evidence="6" id="KW-0560">Oxidoreductase</keyword>
<keyword evidence="5" id="KW-0274">FAD</keyword>
<comment type="similarity">
    <text evidence="9">In the N-terminal section; belongs to the FAD-binding oxidoreductase type 6 family.</text>
</comment>
<reference evidence="12 13" key="1">
    <citation type="submission" date="2019-07" db="EMBL/GenBank/DDBJ databases">
        <authorList>
            <person name="Brisse S."/>
            <person name="Rodrigues C."/>
            <person name="Thorpe H."/>
        </authorList>
    </citation>
    <scope>NUCLEOTIDE SEQUENCE [LARGE SCALE GENOMIC DNA]</scope>
    <source>
        <strain evidence="12">SB6422</strain>
    </source>
</reference>
<sequence length="330" mass="36416">MLSAPHALCTYRMQVHHIDQETADVWTLFLSCHEGYEYKPGQFALVSINNSETLRAYTISSTPGISPYIALTVRRLPDGLGSRWLTEQVKAGDDIWLSQAQGDFTCAHHKDKRYLFMAAGCGVTPIISMCRWLEANRPQTNVQVIYSVRSPDDIIFNEEWRDLQRWLKLTIFAEQGAEGDILSGRVTQEKLAELVPDLDQRRVMVCGPVPYMDQVAADTTALGATQYEQEQFHVPALATPSTGEKLLNVTVAHLAQEFHVPAGVTLLEALKGNNVPVMAICNAGFCGSCKTRVIQGKHSVSSTTTLSADEIEQGYVLACACRLEGDIVIA</sequence>
<dbReference type="CDD" id="cd00207">
    <property type="entry name" value="fer2"/>
    <property type="match status" value="1"/>
</dbReference>
<keyword evidence="2" id="KW-0285">Flavoprotein</keyword>
<dbReference type="InterPro" id="IPR050415">
    <property type="entry name" value="MRET"/>
</dbReference>
<evidence type="ECO:0000256" key="1">
    <source>
        <dbReference type="ARBA" id="ARBA00001974"/>
    </source>
</evidence>
<comment type="cofactor">
    <cofactor evidence="1">
        <name>FAD</name>
        <dbReference type="ChEBI" id="CHEBI:57692"/>
    </cofactor>
</comment>
<evidence type="ECO:0000256" key="6">
    <source>
        <dbReference type="ARBA" id="ARBA00023002"/>
    </source>
</evidence>
<dbReference type="NCBIfam" id="NF007964">
    <property type="entry name" value="PRK10684.1"/>
    <property type="match status" value="1"/>
</dbReference>
<dbReference type="Gene3D" id="2.40.30.10">
    <property type="entry name" value="Translation factors"/>
    <property type="match status" value="1"/>
</dbReference>
<dbReference type="Gene3D" id="3.40.50.80">
    <property type="entry name" value="Nucleotide-binding domain of ferredoxin-NADP reductase (FNR) module"/>
    <property type="match status" value="1"/>
</dbReference>
<dbReference type="InterPro" id="IPR017927">
    <property type="entry name" value="FAD-bd_FR_type"/>
</dbReference>
<feature type="domain" description="2Fe-2S ferredoxin-type" evidence="10">
    <location>
        <begin position="247"/>
        <end position="330"/>
    </location>
</feature>
<dbReference type="InterPro" id="IPR036010">
    <property type="entry name" value="2Fe-2S_ferredoxin-like_sf"/>
</dbReference>
<organism evidence="12 13">
    <name type="scientific">Klebsiella huaxiensis</name>
    <dbReference type="NCBI Taxonomy" id="2153354"/>
    <lineage>
        <taxon>Bacteria</taxon>
        <taxon>Pseudomonadati</taxon>
        <taxon>Pseudomonadota</taxon>
        <taxon>Gammaproteobacteria</taxon>
        <taxon>Enterobacterales</taxon>
        <taxon>Enterobacteriaceae</taxon>
        <taxon>Klebsiella/Raoultella group</taxon>
        <taxon>Klebsiella</taxon>
    </lineage>
</organism>
<dbReference type="SUPFAM" id="SSF54292">
    <property type="entry name" value="2Fe-2S ferredoxin-like"/>
    <property type="match status" value="1"/>
</dbReference>
<dbReference type="InterPro" id="IPR001041">
    <property type="entry name" value="2Fe-2S_ferredoxin-type"/>
</dbReference>
<evidence type="ECO:0000313" key="13">
    <source>
        <dbReference type="Proteomes" id="UP000317374"/>
    </source>
</evidence>
<evidence type="ECO:0000256" key="7">
    <source>
        <dbReference type="ARBA" id="ARBA00023004"/>
    </source>
</evidence>
<dbReference type="SUPFAM" id="SSF52343">
    <property type="entry name" value="Ferredoxin reductase-like, C-terminal NADP-linked domain"/>
    <property type="match status" value="1"/>
</dbReference>
<keyword evidence="4" id="KW-0479">Metal-binding</keyword>
<evidence type="ECO:0000256" key="3">
    <source>
        <dbReference type="ARBA" id="ARBA00022714"/>
    </source>
</evidence>
<dbReference type="Pfam" id="PF00175">
    <property type="entry name" value="NAD_binding_1"/>
    <property type="match status" value="1"/>
</dbReference>
<dbReference type="PANTHER" id="PTHR47354">
    <property type="entry name" value="NADH OXIDOREDUCTASE HCR"/>
    <property type="match status" value="1"/>
</dbReference>
<gene>
    <name evidence="12" type="primary">hcr_2</name>
    <name evidence="12" type="ORF">SB6422_05784</name>
</gene>
<keyword evidence="7" id="KW-0408">Iron</keyword>
<evidence type="ECO:0000256" key="5">
    <source>
        <dbReference type="ARBA" id="ARBA00022827"/>
    </source>
</evidence>
<dbReference type="GO" id="GO:0046872">
    <property type="term" value="F:metal ion binding"/>
    <property type="evidence" value="ECO:0007669"/>
    <property type="project" value="UniProtKB-KW"/>
</dbReference>
<dbReference type="Pfam" id="PF00111">
    <property type="entry name" value="Fer2"/>
    <property type="match status" value="1"/>
</dbReference>
<dbReference type="EMBL" id="CABGGW010000024">
    <property type="protein sequence ID" value="VUS72512.1"/>
    <property type="molecule type" value="Genomic_DNA"/>
</dbReference>
<evidence type="ECO:0000256" key="8">
    <source>
        <dbReference type="ARBA" id="ARBA00023014"/>
    </source>
</evidence>
<dbReference type="InterPro" id="IPR012675">
    <property type="entry name" value="Beta-grasp_dom_sf"/>
</dbReference>
<dbReference type="InterPro" id="IPR001433">
    <property type="entry name" value="OxRdtase_FAD/NAD-bd"/>
</dbReference>
<dbReference type="GO" id="GO:0051537">
    <property type="term" value="F:2 iron, 2 sulfur cluster binding"/>
    <property type="evidence" value="ECO:0007669"/>
    <property type="project" value="UniProtKB-KW"/>
</dbReference>